<dbReference type="AlphaFoldDB" id="A0A498CX41"/>
<feature type="chain" id="PRO_5019842186" evidence="1">
    <location>
        <begin position="22"/>
        <end position="141"/>
    </location>
</feature>
<accession>A0A498CX41</accession>
<comment type="caution">
    <text evidence="2">The sequence shown here is derived from an EMBL/GenBank/DDBJ whole genome shotgun (WGS) entry which is preliminary data.</text>
</comment>
<reference evidence="2 3" key="1">
    <citation type="submission" date="2018-10" db="EMBL/GenBank/DDBJ databases">
        <title>Anaerotruncus faecis sp. nov., isolated from human feces.</title>
        <authorList>
            <person name="Wang Y.-J."/>
        </authorList>
    </citation>
    <scope>NUCLEOTIDE SEQUENCE [LARGE SCALE GENOMIC DNA]</scope>
    <source>
        <strain evidence="2 3">22A2-44</strain>
    </source>
</reference>
<dbReference type="Proteomes" id="UP000276301">
    <property type="component" value="Unassembled WGS sequence"/>
</dbReference>
<evidence type="ECO:0000256" key="1">
    <source>
        <dbReference type="SAM" id="SignalP"/>
    </source>
</evidence>
<evidence type="ECO:0000313" key="3">
    <source>
        <dbReference type="Proteomes" id="UP000276301"/>
    </source>
</evidence>
<dbReference type="PROSITE" id="PS51257">
    <property type="entry name" value="PROKAR_LIPOPROTEIN"/>
    <property type="match status" value="1"/>
</dbReference>
<name>A0A498CX41_9FIRM</name>
<organism evidence="2 3">
    <name type="scientific">Anaerotruncus massiliensis</name>
    <name type="common">ex Liu et al. 2021</name>
    <dbReference type="NCBI Taxonomy" id="2321404"/>
    <lineage>
        <taxon>Bacteria</taxon>
        <taxon>Bacillati</taxon>
        <taxon>Bacillota</taxon>
        <taxon>Clostridia</taxon>
        <taxon>Eubacteriales</taxon>
        <taxon>Oscillospiraceae</taxon>
        <taxon>Anaerotruncus</taxon>
    </lineage>
</organism>
<sequence length="141" mass="15472">MNHVKRIAALALALALVLSLAACGGSKTRKVTDFLTEKMPGEYAEATKATTVTDASDGSFNVELTIDLPSGGASDEDMFDTIAFEASYLIDEVFAEPPYPLNFKIHFLKDGADFGDIERAHDNPVFYRTYQGTTDTFQFQM</sequence>
<dbReference type="EMBL" id="RCHT01000046">
    <property type="protein sequence ID" value="RLL07640.1"/>
    <property type="molecule type" value="Genomic_DNA"/>
</dbReference>
<protein>
    <submittedName>
        <fullName evidence="2">Uncharacterized protein</fullName>
    </submittedName>
</protein>
<proteinExistence type="predicted"/>
<keyword evidence="3" id="KW-1185">Reference proteome</keyword>
<dbReference type="RefSeq" id="WP_121587635.1">
    <property type="nucleotide sequence ID" value="NZ_RCHT01000046.1"/>
</dbReference>
<gene>
    <name evidence="2" type="ORF">D4A47_13200</name>
</gene>
<keyword evidence="1" id="KW-0732">Signal</keyword>
<feature type="signal peptide" evidence="1">
    <location>
        <begin position="1"/>
        <end position="21"/>
    </location>
</feature>
<evidence type="ECO:0000313" key="2">
    <source>
        <dbReference type="EMBL" id="RLL07640.1"/>
    </source>
</evidence>